<comment type="subcellular location">
    <subcellularLocation>
        <location evidence="1">Cell membrane</location>
        <topology evidence="1">Multi-pass membrane protein</topology>
    </subcellularLocation>
</comment>
<evidence type="ECO:0000256" key="6">
    <source>
        <dbReference type="ARBA" id="ARBA00023136"/>
    </source>
</evidence>
<gene>
    <name evidence="10" type="ORF">NIIDNTM18_39760</name>
</gene>
<evidence type="ECO:0000256" key="2">
    <source>
        <dbReference type="ARBA" id="ARBA00009298"/>
    </source>
</evidence>
<evidence type="ECO:0000259" key="8">
    <source>
        <dbReference type="Pfam" id="PF02308"/>
    </source>
</evidence>
<organism evidence="10 11">
    <name type="scientific">Mycolicibacterium litorale</name>
    <dbReference type="NCBI Taxonomy" id="758802"/>
    <lineage>
        <taxon>Bacteria</taxon>
        <taxon>Bacillati</taxon>
        <taxon>Actinomycetota</taxon>
        <taxon>Actinomycetes</taxon>
        <taxon>Mycobacteriales</taxon>
        <taxon>Mycobacteriaceae</taxon>
        <taxon>Mycolicibacterium</taxon>
    </lineage>
</organism>
<name>A0A6S6PFB1_9MYCO</name>
<feature type="transmembrane region" description="Helical" evidence="7">
    <location>
        <begin position="60"/>
        <end position="79"/>
    </location>
</feature>
<keyword evidence="5 7" id="KW-1133">Transmembrane helix</keyword>
<evidence type="ECO:0000256" key="1">
    <source>
        <dbReference type="ARBA" id="ARBA00004651"/>
    </source>
</evidence>
<sequence length="238" mass="25097">MLAVDLLTRVGLATLLGVLIGLERQWRSRMAGLQTMALVSTGSALYLILGAYSFPGADPTRVAAQIVSGIGFLGAGVIMKQGLSVTGLNTAATLWSTAAVGALAGAWLWREALASAVIVVAVNLLLHPLAETMDRRKHWAGREHPPVNYLLTVVCRDDHDTDVRDLLLRTVGDPRLQLTSVRSTPAAGGTVEISVRLSAAARDDAVLEAAVGVLAVDARVQAVQWSVPDEDAAPLVRP</sequence>
<feature type="transmembrane region" description="Helical" evidence="7">
    <location>
        <begin position="112"/>
        <end position="130"/>
    </location>
</feature>
<feature type="transmembrane region" description="Helical" evidence="7">
    <location>
        <begin position="35"/>
        <end position="54"/>
    </location>
</feature>
<dbReference type="GO" id="GO:0005886">
    <property type="term" value="C:plasma membrane"/>
    <property type="evidence" value="ECO:0007669"/>
    <property type="project" value="UniProtKB-SubCell"/>
</dbReference>
<evidence type="ECO:0000256" key="5">
    <source>
        <dbReference type="ARBA" id="ARBA00022989"/>
    </source>
</evidence>
<dbReference type="Pfam" id="PF02308">
    <property type="entry name" value="MgtC"/>
    <property type="match status" value="1"/>
</dbReference>
<evidence type="ECO:0000313" key="11">
    <source>
        <dbReference type="Proteomes" id="UP000515734"/>
    </source>
</evidence>
<proteinExistence type="inferred from homology"/>
<keyword evidence="3" id="KW-1003">Cell membrane</keyword>
<reference evidence="10 11" key="1">
    <citation type="submission" date="2020-07" db="EMBL/GenBank/DDBJ databases">
        <title>Complete genome sequence of Mycolicibacterium litorale like strain isolated from cardiac implantable electronic device infection.</title>
        <authorList>
            <person name="Fukano H."/>
            <person name="Miyama H."/>
            <person name="Hoshino Y."/>
        </authorList>
    </citation>
    <scope>NUCLEOTIDE SEQUENCE [LARGE SCALE GENOMIC DNA]</scope>
    <source>
        <strain evidence="10 11">NIIDNTM18</strain>
    </source>
</reference>
<dbReference type="RefSeq" id="WP_185296491.1">
    <property type="nucleotide sequence ID" value="NZ_AP023287.1"/>
</dbReference>
<keyword evidence="4 7" id="KW-0812">Transmembrane</keyword>
<dbReference type="PRINTS" id="PR01837">
    <property type="entry name" value="MGTCSAPBPROT"/>
</dbReference>
<evidence type="ECO:0000313" key="10">
    <source>
        <dbReference type="EMBL" id="BCI54698.1"/>
    </source>
</evidence>
<feature type="domain" description="MgtC-like C-terminal" evidence="9">
    <location>
        <begin position="149"/>
        <end position="225"/>
    </location>
</feature>
<evidence type="ECO:0000256" key="3">
    <source>
        <dbReference type="ARBA" id="ARBA00022475"/>
    </source>
</evidence>
<dbReference type="AlphaFoldDB" id="A0A6S6PFB1"/>
<comment type="similarity">
    <text evidence="2">Belongs to the MgtC/SapB family.</text>
</comment>
<evidence type="ECO:0000259" key="9">
    <source>
        <dbReference type="Pfam" id="PF21770"/>
    </source>
</evidence>
<dbReference type="InterPro" id="IPR049177">
    <property type="entry name" value="MgtC_SapB_SrpB_YhiD_N"/>
</dbReference>
<feature type="transmembrane region" description="Helical" evidence="7">
    <location>
        <begin position="6"/>
        <end position="23"/>
    </location>
</feature>
<dbReference type="Gene3D" id="3.30.70.260">
    <property type="match status" value="1"/>
</dbReference>
<protein>
    <submittedName>
        <fullName evidence="10">Putative Mg2+ transport P-type ATPase C MgtC</fullName>
    </submittedName>
</protein>
<dbReference type="InterPro" id="IPR003416">
    <property type="entry name" value="MgtC/SapB/SrpB/YhiD_fam"/>
</dbReference>
<evidence type="ECO:0000256" key="7">
    <source>
        <dbReference type="SAM" id="Phobius"/>
    </source>
</evidence>
<feature type="transmembrane region" description="Helical" evidence="7">
    <location>
        <begin position="86"/>
        <end position="106"/>
    </location>
</feature>
<dbReference type="Pfam" id="PF21770">
    <property type="entry name" value="MgtC_SapB_C"/>
    <property type="match status" value="1"/>
</dbReference>
<feature type="domain" description="MgtC/SapB/SrpB/YhiD N-terminal" evidence="8">
    <location>
        <begin position="12"/>
        <end position="130"/>
    </location>
</feature>
<dbReference type="EMBL" id="AP023287">
    <property type="protein sequence ID" value="BCI54698.1"/>
    <property type="molecule type" value="Genomic_DNA"/>
</dbReference>
<evidence type="ECO:0000256" key="4">
    <source>
        <dbReference type="ARBA" id="ARBA00022692"/>
    </source>
</evidence>
<dbReference type="PANTHER" id="PTHR33778:SF3">
    <property type="entry name" value="PROTEIN MGTC"/>
    <property type="match status" value="1"/>
</dbReference>
<keyword evidence="6 7" id="KW-0472">Membrane</keyword>
<dbReference type="Proteomes" id="UP000515734">
    <property type="component" value="Chromosome"/>
</dbReference>
<dbReference type="InterPro" id="IPR048640">
    <property type="entry name" value="MgtC-like_C"/>
</dbReference>
<accession>A0A6S6PFB1</accession>
<dbReference type="PANTHER" id="PTHR33778">
    <property type="entry name" value="PROTEIN MGTC"/>
    <property type="match status" value="1"/>
</dbReference>